<dbReference type="Proteomes" id="UP000000960">
    <property type="component" value="Chromosome"/>
</dbReference>
<feature type="transmembrane region" description="Helical" evidence="1">
    <location>
        <begin position="58"/>
        <end position="77"/>
    </location>
</feature>
<keyword evidence="1" id="KW-0812">Transmembrane</keyword>
<sequence>MSILSTVGAIAAILAGLLHVFIFYMESIAWTSEKARSTFGMTKEEANNTKEMAFNQGFYNLMLAIETLFGVCFMFFGNVIGKPLAIFGVLSMFSAAALLFFSSPDKRSAAIKQGTLPLIALILLFL</sequence>
<reference evidence="2 3" key="1">
    <citation type="journal article" date="2009" name="Stand. Genomic Sci.">
        <title>Complete genome sequence of Atopobium parvulum type strain (IPP 1246).</title>
        <authorList>
            <person name="Copeland A."/>
            <person name="Sikorski J."/>
            <person name="Lapidus A."/>
            <person name="Nolan M."/>
            <person name="Del Rio T.G."/>
            <person name="Lucas S."/>
            <person name="Chen F."/>
            <person name="Tice H."/>
            <person name="Pitluck S."/>
            <person name="Cheng J.F."/>
            <person name="Pukall R."/>
            <person name="Chertkov O."/>
            <person name="Brettin T."/>
            <person name="Han C."/>
            <person name="Detter J.C."/>
            <person name="Kuske C."/>
            <person name="Bruce D."/>
            <person name="Goodwin L."/>
            <person name="Ivanova N."/>
            <person name="Mavromatis K."/>
            <person name="Mikhailova N."/>
            <person name="Chen A."/>
            <person name="Palaniappan K."/>
            <person name="Chain P."/>
            <person name="Rohde M."/>
            <person name="Goker M."/>
            <person name="Bristow J."/>
            <person name="Eisen J.A."/>
            <person name="Markowitz V."/>
            <person name="Hugenholtz P."/>
            <person name="Kyrpides N.C."/>
            <person name="Klenk H.P."/>
            <person name="Detter J.C."/>
        </authorList>
    </citation>
    <scope>NUCLEOTIDE SEQUENCE [LARGE SCALE GENOMIC DNA]</scope>
    <source>
        <strain evidence="3">ATCC 33793 / DSM 20469 / CCUG 32760 / JCM 10300 / KCTC 3663 / VPI 0546 / 1246</strain>
    </source>
</reference>
<dbReference type="InterPro" id="IPR009732">
    <property type="entry name" value="DUF1304"/>
</dbReference>
<dbReference type="AlphaFoldDB" id="C8W8S1"/>
<dbReference type="EMBL" id="CP001721">
    <property type="protein sequence ID" value="ACV50509.1"/>
    <property type="molecule type" value="Genomic_DNA"/>
</dbReference>
<evidence type="ECO:0008006" key="4">
    <source>
        <dbReference type="Google" id="ProtNLM"/>
    </source>
</evidence>
<proteinExistence type="predicted"/>
<gene>
    <name evidence="2" type="ordered locus">Apar_0073</name>
</gene>
<dbReference type="eggNOG" id="COG3759">
    <property type="taxonomic scope" value="Bacteria"/>
</dbReference>
<evidence type="ECO:0000256" key="1">
    <source>
        <dbReference type="SAM" id="Phobius"/>
    </source>
</evidence>
<name>C8W8S1_LANP1</name>
<dbReference type="Pfam" id="PF06993">
    <property type="entry name" value="DUF1304"/>
    <property type="match status" value="1"/>
</dbReference>
<accession>C8W8S1</accession>
<organism evidence="2 3">
    <name type="scientific">Lancefieldella parvula (strain ATCC 33793 / DSM 20469 / CCUG 32760 / JCM 10300 / KCTC 3663 / VPI 0546 / 1246)</name>
    <name type="common">Atopobium parvulum</name>
    <dbReference type="NCBI Taxonomy" id="521095"/>
    <lineage>
        <taxon>Bacteria</taxon>
        <taxon>Bacillati</taxon>
        <taxon>Actinomycetota</taxon>
        <taxon>Coriobacteriia</taxon>
        <taxon>Coriobacteriales</taxon>
        <taxon>Atopobiaceae</taxon>
        <taxon>Lancefieldella</taxon>
    </lineage>
</organism>
<protein>
    <recommendedName>
        <fullName evidence="4">DUF1304 domain-containing protein</fullName>
    </recommendedName>
</protein>
<feature type="transmembrane region" description="Helical" evidence="1">
    <location>
        <begin position="83"/>
        <end position="102"/>
    </location>
</feature>
<dbReference type="HOGENOM" id="CLU_129819_1_1_11"/>
<dbReference type="STRING" id="521095.Apar_0073"/>
<evidence type="ECO:0000313" key="3">
    <source>
        <dbReference type="Proteomes" id="UP000000960"/>
    </source>
</evidence>
<evidence type="ECO:0000313" key="2">
    <source>
        <dbReference type="EMBL" id="ACV50509.1"/>
    </source>
</evidence>
<dbReference type="PANTHER" id="PTHR38446">
    <property type="entry name" value="BLL0914 PROTEIN"/>
    <property type="match status" value="1"/>
</dbReference>
<dbReference type="KEGG" id="apv:Apar_0073"/>
<dbReference type="RefSeq" id="WP_012808169.1">
    <property type="nucleotide sequence ID" value="NC_013203.1"/>
</dbReference>
<dbReference type="PANTHER" id="PTHR38446:SF1">
    <property type="entry name" value="BLL0914 PROTEIN"/>
    <property type="match status" value="1"/>
</dbReference>
<keyword evidence="3" id="KW-1185">Reference proteome</keyword>
<feature type="transmembrane region" description="Helical" evidence="1">
    <location>
        <begin position="6"/>
        <end position="24"/>
    </location>
</feature>
<keyword evidence="1" id="KW-1133">Transmembrane helix</keyword>
<keyword evidence="1" id="KW-0472">Membrane</keyword>
<dbReference type="GeneID" id="84805616"/>